<keyword evidence="3" id="KW-1185">Reference proteome</keyword>
<dbReference type="InterPro" id="IPR009875">
    <property type="entry name" value="PilZ_domain"/>
</dbReference>
<proteinExistence type="predicted"/>
<evidence type="ECO:0000313" key="3">
    <source>
        <dbReference type="Proteomes" id="UP001597180"/>
    </source>
</evidence>
<dbReference type="RefSeq" id="WP_345586900.1">
    <property type="nucleotide sequence ID" value="NZ_BAABJG010000006.1"/>
</dbReference>
<comment type="caution">
    <text evidence="2">The sequence shown here is derived from an EMBL/GenBank/DDBJ whole genome shotgun (WGS) entry which is preliminary data.</text>
</comment>
<organism evidence="2 3">
    <name type="scientific">Paenibacillus vulneris</name>
    <dbReference type="NCBI Taxonomy" id="1133364"/>
    <lineage>
        <taxon>Bacteria</taxon>
        <taxon>Bacillati</taxon>
        <taxon>Bacillota</taxon>
        <taxon>Bacilli</taxon>
        <taxon>Bacillales</taxon>
        <taxon>Paenibacillaceae</taxon>
        <taxon>Paenibacillus</taxon>
    </lineage>
</organism>
<accession>A0ABW3UKT2</accession>
<sequence length="197" mass="23018">MKNIQLLHKGKVYQAHVGYEQEEFMEVGIEADTKLADGDDVLCFDFKRRQNMRILHNNNSKILLVPADSELFHIKAKPQKVVDEWLNEGQVKYTRYKLNTFATISEDFKTTAVRVVDVSRFGIGFEINDFSIKMHEVYDSTMFCDEESIHLKLVVRYAHILEKTIRYGAEIDSISSGDLNKFRYYIAMQQFKQMMLA</sequence>
<gene>
    <name evidence="2" type="ORF">ACFQ4B_08365</name>
</gene>
<evidence type="ECO:0000259" key="1">
    <source>
        <dbReference type="Pfam" id="PF07238"/>
    </source>
</evidence>
<name>A0ABW3UKT2_9BACL</name>
<dbReference type="Pfam" id="PF07238">
    <property type="entry name" value="PilZ"/>
    <property type="match status" value="1"/>
</dbReference>
<dbReference type="Gene3D" id="2.40.10.220">
    <property type="entry name" value="predicted glycosyltransferase like domains"/>
    <property type="match status" value="1"/>
</dbReference>
<reference evidence="3" key="1">
    <citation type="journal article" date="2019" name="Int. J. Syst. Evol. Microbiol.">
        <title>The Global Catalogue of Microorganisms (GCM) 10K type strain sequencing project: providing services to taxonomists for standard genome sequencing and annotation.</title>
        <authorList>
            <consortium name="The Broad Institute Genomics Platform"/>
            <consortium name="The Broad Institute Genome Sequencing Center for Infectious Disease"/>
            <person name="Wu L."/>
            <person name="Ma J."/>
        </authorList>
    </citation>
    <scope>NUCLEOTIDE SEQUENCE [LARGE SCALE GENOMIC DNA]</scope>
    <source>
        <strain evidence="3">CCUG 53270</strain>
    </source>
</reference>
<dbReference type="Proteomes" id="UP001597180">
    <property type="component" value="Unassembled WGS sequence"/>
</dbReference>
<feature type="domain" description="PilZ" evidence="1">
    <location>
        <begin position="92"/>
        <end position="186"/>
    </location>
</feature>
<evidence type="ECO:0000313" key="2">
    <source>
        <dbReference type="EMBL" id="MFD1220129.1"/>
    </source>
</evidence>
<dbReference type="EMBL" id="JBHTLU010000013">
    <property type="protein sequence ID" value="MFD1220129.1"/>
    <property type="molecule type" value="Genomic_DNA"/>
</dbReference>
<protein>
    <submittedName>
        <fullName evidence="2">PilZ domain-containing protein</fullName>
    </submittedName>
</protein>